<reference evidence="5" key="6">
    <citation type="submission" date="2019-03" db="EMBL/GenBank/DDBJ databases">
        <authorList>
            <person name="Gallo Y."/>
            <person name="Sierra A."/>
            <person name="Gutierrez P."/>
            <person name="Marin M."/>
        </authorList>
    </citation>
    <scope>NUCLEOTIDE SEQUENCE</scope>
    <source>
        <strain evidence="5">Antioquia-May4</strain>
    </source>
</reference>
<keyword evidence="3" id="KW-0167">Capsid protein</keyword>
<dbReference type="GO" id="GO:0019028">
    <property type="term" value="C:viral capsid"/>
    <property type="evidence" value="ECO:0007669"/>
    <property type="project" value="UniProtKB-KW"/>
</dbReference>
<evidence type="ECO:0000313" key="1">
    <source>
        <dbReference type="EMBL" id="AMR69008.1"/>
    </source>
</evidence>
<reference evidence="6" key="7">
    <citation type="submission" date="2019-06" db="EMBL/GenBank/DDBJ databases">
        <authorList>
            <person name="Gallo Y."/>
            <person name="Gutierrez P."/>
            <person name="Marin M."/>
        </authorList>
    </citation>
    <scope>NUCLEOTIDE SEQUENCE</scope>
    <source>
        <strain evidence="6">PYVV/Antioquia/May5</strain>
    </source>
</reference>
<accession>Q70PI2</accession>
<dbReference type="Proteomes" id="UP000202874">
    <property type="component" value="Genome"/>
</dbReference>
<reference evidence="2" key="4">
    <citation type="submission" date="2017-12" db="EMBL/GenBank/DDBJ databases">
        <title>Virome of Solanum quitoense in Antioquia (Colombia).</title>
        <authorList>
            <person name="Gutierrez P."/>
            <person name="Gallo Y."/>
            <person name="Marin M."/>
        </authorList>
    </citation>
    <scope>NUCLEOTIDE SEQUENCE</scope>
    <source>
        <strain evidence="2">San_Vicente2</strain>
    </source>
</reference>
<sequence length="84" mass="9751">MNSISELITEFGEDRVDEIFALHRSFGQSNPPLCDVLLNLISSKLFSHDDVFEESIIEFGDLKSFLLVTKFIRGVYNSRYNLRY</sequence>
<protein>
    <submittedName>
        <fullName evidence="2">p10</fullName>
    </submittedName>
</protein>
<dbReference type="EMBL" id="KR998194">
    <property type="protein sequence ID" value="AMR69008.1"/>
    <property type="molecule type" value="Genomic_RNA"/>
</dbReference>
<evidence type="ECO:0000313" key="8">
    <source>
        <dbReference type="EMBL" id="QTP76584.1"/>
    </source>
</evidence>
<evidence type="ECO:0000313" key="5">
    <source>
        <dbReference type="EMBL" id="QEY87992.1"/>
    </source>
</evidence>
<reference evidence="9" key="1">
    <citation type="journal article" date="2002" name="Virus Genes">
        <title>Identification and sequence analysis of Potato yellow vein virus capsid protein minor gene.</title>
        <authorList>
            <person name="Livieratos I.E."/>
            <person name="Muller G."/>
            <person name="Salazar L.F."/>
            <person name="Eliasco E."/>
            <person name="Coutts R.H.A."/>
        </authorList>
    </citation>
    <scope>NUCLEOTIDE SEQUENCE [LARGE SCALE GENOMIC DNA]</scope>
</reference>
<dbReference type="EMBL" id="MN088361">
    <property type="protein sequence ID" value="QHW06860.1"/>
    <property type="molecule type" value="Genomic_RNA"/>
</dbReference>
<dbReference type="EMBL" id="MK024943">
    <property type="protein sequence ID" value="QCI62254.1"/>
    <property type="molecule type" value="Genomic_RNA"/>
</dbReference>
<dbReference type="GeneID" id="4421908"/>
<reference evidence="1" key="3">
    <citation type="submission" date="2015-05" db="EMBL/GenBank/DDBJ databases">
        <title>Genome sequence of a potato yellow vein virus (PYVV) isolate from Solanum phureja in Colombia.</title>
        <authorList>
            <person name="Alvarez D."/>
            <person name="Marin M."/>
            <person name="Gutierrez P."/>
        </authorList>
    </citation>
    <scope>NUCLEOTIDE SEQUENCE</scope>
    <source>
        <strain evidence="1">LU1</strain>
    </source>
</reference>
<dbReference type="EMBL" id="AJ557129">
    <property type="protein sequence ID" value="CAD89685.1"/>
    <property type="molecule type" value="Genomic_RNA"/>
</dbReference>
<dbReference type="EMBL" id="MT319731">
    <property type="protein sequence ID" value="QTP76572.1"/>
    <property type="molecule type" value="Genomic_RNA"/>
</dbReference>
<dbReference type="EMBL" id="MG696858">
    <property type="protein sequence ID" value="AYJ76768.1"/>
    <property type="molecule type" value="Genomic_RNA"/>
</dbReference>
<keyword evidence="9" id="KW-1185">Reference proteome</keyword>
<dbReference type="KEGG" id="vg:4421908"/>
<dbReference type="EMBL" id="MK618650">
    <property type="protein sequence ID" value="QEY87992.1"/>
    <property type="molecule type" value="Genomic_RNA"/>
</dbReference>
<reference evidence="4" key="5">
    <citation type="submission" date="2018-10" db="EMBL/GenBank/DDBJ databases">
        <title>Molecular detection of four RNA viruses in potato seed-tubers in Antioquia (Colombia).</title>
        <authorList>
            <person name="Sierra A."/>
            <person name="Gallo Y."/>
            <person name="Estrada M."/>
            <person name="Gutierrez P."/>
            <person name="Marin M."/>
        </authorList>
    </citation>
    <scope>NUCLEOTIDE SEQUENCE</scope>
    <source>
        <strain evidence="4">C</strain>
    </source>
</reference>
<evidence type="ECO:0000313" key="9">
    <source>
        <dbReference type="Proteomes" id="UP000202874"/>
    </source>
</evidence>
<organism evidence="3 9">
    <name type="scientific">Potato yellow vein virus</name>
    <dbReference type="NCBI Taxonomy" id="103881"/>
    <lineage>
        <taxon>Viruses</taxon>
        <taxon>Riboviria</taxon>
        <taxon>Orthornavirae</taxon>
        <taxon>Kitrinoviricota</taxon>
        <taxon>Alsuviricetes</taxon>
        <taxon>Martellivirales</taxon>
        <taxon>Closteroviridae</taxon>
        <taxon>Crinivirus</taxon>
        <taxon>Crinivirus flavisolani</taxon>
    </lineage>
</organism>
<keyword evidence="3" id="KW-0946">Virion</keyword>
<evidence type="ECO:0000313" key="6">
    <source>
        <dbReference type="EMBL" id="QHW06860.1"/>
    </source>
</evidence>
<evidence type="ECO:0000313" key="2">
    <source>
        <dbReference type="EMBL" id="AYJ76768.1"/>
    </source>
</evidence>
<evidence type="ECO:0000313" key="3">
    <source>
        <dbReference type="EMBL" id="CAD89685.1"/>
    </source>
</evidence>
<reference evidence="3 9" key="2">
    <citation type="journal article" date="2004" name="J. Gen. Virol.">
        <title>Analysis of the RNA of Potato yellow vein virus: evidence for a tripartite genome and conserved 3'-terminal structures among members of the genus Crinivirus.</title>
        <authorList>
            <person name="Livieratos I.C."/>
            <person name="Eliasco E."/>
            <person name="Muller G."/>
            <person name="Olsthoorn R.C.L."/>
            <person name="Salazar L.F."/>
            <person name="Pleij C.W.A."/>
            <person name="Coutts R.H.A."/>
        </authorList>
    </citation>
    <scope>NUCLEOTIDE SEQUENCE [LARGE SCALE GENOMIC DNA]</scope>
</reference>
<dbReference type="RefSeq" id="YP_054420.1">
    <property type="nucleotide sequence ID" value="NC_006063.1"/>
</dbReference>
<proteinExistence type="predicted"/>
<evidence type="ECO:0000313" key="7">
    <source>
        <dbReference type="EMBL" id="QTP76572.1"/>
    </source>
</evidence>
<name>Q70PI2_9CLOS</name>
<dbReference type="EMBL" id="MT334624">
    <property type="protein sequence ID" value="QTP76584.1"/>
    <property type="molecule type" value="Genomic_RNA"/>
</dbReference>
<evidence type="ECO:0000313" key="4">
    <source>
        <dbReference type="EMBL" id="QCI62254.1"/>
    </source>
</evidence>
<reference evidence="7" key="8">
    <citation type="submission" date="2020-04" db="EMBL/GenBank/DDBJ databases">
        <authorList>
            <person name="Franco-Lara L."/>
            <person name="Canto T."/>
        </authorList>
    </citation>
    <scope>NUCLEOTIDE SEQUENCE</scope>
    <source>
        <strain evidence="8">Tabio</strain>
        <strain evidence="7">Umbita</strain>
    </source>
</reference>